<dbReference type="Proteomes" id="UP000642993">
    <property type="component" value="Unassembled WGS sequence"/>
</dbReference>
<dbReference type="AlphaFoldDB" id="A0A927PJV3"/>
<reference evidence="3" key="1">
    <citation type="submission" date="2020-09" db="EMBL/GenBank/DDBJ databases">
        <title>Hoyosella lacisalsi sp. nov., a halotolerant actinobacterium isolated from soil of Lake Gudzhirganskoe.</title>
        <authorList>
            <person name="Yang Q."/>
            <person name="Guo P.Y."/>
            <person name="Liu S.W."/>
            <person name="Li F.N."/>
            <person name="Sun C.H."/>
        </authorList>
    </citation>
    <scope>NUCLEOTIDE SEQUENCE</scope>
    <source>
        <strain evidence="3">G463</strain>
    </source>
</reference>
<gene>
    <name evidence="3" type="ORF">HT102_00555</name>
</gene>
<dbReference type="InterPro" id="IPR005754">
    <property type="entry name" value="Sortase"/>
</dbReference>
<dbReference type="InterPro" id="IPR023365">
    <property type="entry name" value="Sortase_dom-sf"/>
</dbReference>
<dbReference type="SUPFAM" id="SSF63817">
    <property type="entry name" value="Sortase"/>
    <property type="match status" value="1"/>
</dbReference>
<dbReference type="GO" id="GO:0016787">
    <property type="term" value="F:hydrolase activity"/>
    <property type="evidence" value="ECO:0007669"/>
    <property type="project" value="UniProtKB-KW"/>
</dbReference>
<keyword evidence="1" id="KW-0378">Hydrolase</keyword>
<sequence>MTTMLRRLAAVLATSSILVTGCGAATDDSAPPPGPAVSQSVAAAPPANLDSVREFQSVREQRDTAPPARITIPALGIDAPLSYTGLNPDNTLAVPEFGDISWYDEGATPGNPGPAGILGHVDSRSGPDVFYRLHELRPGDTVTITTTGGEQLVFTITGIEQHAKALFPTEEVWLPTPEPELRLITCGGEFDQGADSYRDNIIAFAELTT</sequence>
<keyword evidence="4" id="KW-1185">Reference proteome</keyword>
<evidence type="ECO:0000313" key="4">
    <source>
        <dbReference type="Proteomes" id="UP000642993"/>
    </source>
</evidence>
<organism evidence="3 4">
    <name type="scientific">Lolliginicoccus lacisalsi</name>
    <dbReference type="NCBI Taxonomy" id="2742202"/>
    <lineage>
        <taxon>Bacteria</taxon>
        <taxon>Bacillati</taxon>
        <taxon>Actinomycetota</taxon>
        <taxon>Actinomycetes</taxon>
        <taxon>Mycobacteriales</taxon>
        <taxon>Hoyosellaceae</taxon>
        <taxon>Lolliginicoccus</taxon>
    </lineage>
</organism>
<feature type="signal peptide" evidence="2">
    <location>
        <begin position="1"/>
        <end position="24"/>
    </location>
</feature>
<comment type="caution">
    <text evidence="3">The sequence shown here is derived from an EMBL/GenBank/DDBJ whole genome shotgun (WGS) entry which is preliminary data.</text>
</comment>
<evidence type="ECO:0000256" key="2">
    <source>
        <dbReference type="SAM" id="SignalP"/>
    </source>
</evidence>
<dbReference type="RefSeq" id="WP_192037471.1">
    <property type="nucleotide sequence ID" value="NZ_JACYWE010000001.1"/>
</dbReference>
<dbReference type="CDD" id="cd05829">
    <property type="entry name" value="Sortase_F"/>
    <property type="match status" value="1"/>
</dbReference>
<name>A0A927PJV3_9ACTN</name>
<keyword evidence="2" id="KW-0732">Signal</keyword>
<dbReference type="Pfam" id="PF04203">
    <property type="entry name" value="Sortase"/>
    <property type="match status" value="1"/>
</dbReference>
<protein>
    <submittedName>
        <fullName evidence="3">Class F sortase</fullName>
    </submittedName>
</protein>
<accession>A0A927PJV3</accession>
<dbReference type="EMBL" id="JACYWE010000001">
    <property type="protein sequence ID" value="MBD8504978.1"/>
    <property type="molecule type" value="Genomic_DNA"/>
</dbReference>
<dbReference type="InterPro" id="IPR042001">
    <property type="entry name" value="Sortase_F"/>
</dbReference>
<dbReference type="PROSITE" id="PS51257">
    <property type="entry name" value="PROKAR_LIPOPROTEIN"/>
    <property type="match status" value="1"/>
</dbReference>
<feature type="chain" id="PRO_5038015245" evidence="2">
    <location>
        <begin position="25"/>
        <end position="209"/>
    </location>
</feature>
<proteinExistence type="predicted"/>
<dbReference type="Gene3D" id="2.40.260.10">
    <property type="entry name" value="Sortase"/>
    <property type="match status" value="1"/>
</dbReference>
<evidence type="ECO:0000256" key="1">
    <source>
        <dbReference type="ARBA" id="ARBA00022801"/>
    </source>
</evidence>
<evidence type="ECO:0000313" key="3">
    <source>
        <dbReference type="EMBL" id="MBD8504978.1"/>
    </source>
</evidence>